<reference evidence="2" key="1">
    <citation type="journal article" date="2021" name="Open Biol.">
        <title>Shared evolutionary footprints suggest mitochondrial oxidative damage underlies multiple complex I losses in fungi.</title>
        <authorList>
            <person name="Schikora-Tamarit M.A."/>
            <person name="Marcet-Houben M."/>
            <person name="Nosek J."/>
            <person name="Gabaldon T."/>
        </authorList>
    </citation>
    <scope>NUCLEOTIDE SEQUENCE</scope>
    <source>
        <strain evidence="2">CBS2887</strain>
    </source>
</reference>
<dbReference type="EMBL" id="JAEUBG010002433">
    <property type="protein sequence ID" value="KAH3684512.1"/>
    <property type="molecule type" value="Genomic_DNA"/>
</dbReference>
<reference evidence="2" key="2">
    <citation type="submission" date="2021-01" db="EMBL/GenBank/DDBJ databases">
        <authorList>
            <person name="Schikora-Tamarit M.A."/>
        </authorList>
    </citation>
    <scope>NUCLEOTIDE SEQUENCE</scope>
    <source>
        <strain evidence="2">CBS2887</strain>
    </source>
</reference>
<feature type="compositionally biased region" description="Polar residues" evidence="1">
    <location>
        <begin position="73"/>
        <end position="83"/>
    </location>
</feature>
<gene>
    <name evidence="2" type="ORF">WICPIJ_004521</name>
</gene>
<evidence type="ECO:0000313" key="2">
    <source>
        <dbReference type="EMBL" id="KAH3684512.1"/>
    </source>
</evidence>
<organism evidence="2 3">
    <name type="scientific">Wickerhamomyces pijperi</name>
    <name type="common">Yeast</name>
    <name type="synonym">Pichia pijperi</name>
    <dbReference type="NCBI Taxonomy" id="599730"/>
    <lineage>
        <taxon>Eukaryota</taxon>
        <taxon>Fungi</taxon>
        <taxon>Dikarya</taxon>
        <taxon>Ascomycota</taxon>
        <taxon>Saccharomycotina</taxon>
        <taxon>Saccharomycetes</taxon>
        <taxon>Phaffomycetales</taxon>
        <taxon>Wickerhamomycetaceae</taxon>
        <taxon>Wickerhamomyces</taxon>
    </lineage>
</organism>
<proteinExistence type="predicted"/>
<evidence type="ECO:0000256" key="1">
    <source>
        <dbReference type="SAM" id="MobiDB-lite"/>
    </source>
</evidence>
<accession>A0A9P8Q579</accession>
<comment type="caution">
    <text evidence="2">The sequence shown here is derived from an EMBL/GenBank/DDBJ whole genome shotgun (WGS) entry which is preliminary data.</text>
</comment>
<dbReference type="Proteomes" id="UP000774326">
    <property type="component" value="Unassembled WGS sequence"/>
</dbReference>
<name>A0A9P8Q579_WICPI</name>
<feature type="region of interest" description="Disordered" evidence="1">
    <location>
        <begin position="64"/>
        <end position="83"/>
    </location>
</feature>
<keyword evidence="3" id="KW-1185">Reference proteome</keyword>
<sequence length="83" mass="8886">MDIVPPTYFKHLSPVALISLVSSTARWSIHKIMFWSALLKSGPTANGESSLSLITASEQVASNPTPRICEGSTPASLTEDLTQ</sequence>
<evidence type="ECO:0000313" key="3">
    <source>
        <dbReference type="Proteomes" id="UP000774326"/>
    </source>
</evidence>
<dbReference type="AlphaFoldDB" id="A0A9P8Q579"/>
<protein>
    <submittedName>
        <fullName evidence="2">Uncharacterized protein</fullName>
    </submittedName>
</protein>